<proteinExistence type="predicted"/>
<accession>A0AAD5TUT9</accession>
<reference evidence="1" key="1">
    <citation type="submission" date="2020-05" db="EMBL/GenBank/DDBJ databases">
        <title>Phylogenomic resolution of chytrid fungi.</title>
        <authorList>
            <person name="Stajich J.E."/>
            <person name="Amses K."/>
            <person name="Simmons R."/>
            <person name="Seto K."/>
            <person name="Myers J."/>
            <person name="Bonds A."/>
            <person name="Quandt C.A."/>
            <person name="Barry K."/>
            <person name="Liu P."/>
            <person name="Grigoriev I."/>
            <person name="Longcore J.E."/>
            <person name="James T.Y."/>
        </authorList>
    </citation>
    <scope>NUCLEOTIDE SEQUENCE</scope>
    <source>
        <strain evidence="1">JEL0476</strain>
    </source>
</reference>
<gene>
    <name evidence="1" type="ORF">HK099_002626</name>
</gene>
<organism evidence="1 2">
    <name type="scientific">Clydaea vesicula</name>
    <dbReference type="NCBI Taxonomy" id="447962"/>
    <lineage>
        <taxon>Eukaryota</taxon>
        <taxon>Fungi</taxon>
        <taxon>Fungi incertae sedis</taxon>
        <taxon>Chytridiomycota</taxon>
        <taxon>Chytridiomycota incertae sedis</taxon>
        <taxon>Chytridiomycetes</taxon>
        <taxon>Lobulomycetales</taxon>
        <taxon>Lobulomycetaceae</taxon>
        <taxon>Clydaea</taxon>
    </lineage>
</organism>
<dbReference type="AlphaFoldDB" id="A0AAD5TUT9"/>
<keyword evidence="2" id="KW-1185">Reference proteome</keyword>
<dbReference type="Gene3D" id="2.130.10.10">
    <property type="entry name" value="YVTN repeat-like/Quinoprotein amine dehydrogenase"/>
    <property type="match status" value="1"/>
</dbReference>
<dbReference type="EMBL" id="JADGJW010001890">
    <property type="protein sequence ID" value="KAJ3200510.1"/>
    <property type="molecule type" value="Genomic_DNA"/>
</dbReference>
<name>A0AAD5TUT9_9FUNG</name>
<sequence length="105" mass="11887">IIKENHLKEITLVKFNLNVNINKDLDVSNLVATIGSNQLNVYDNEHCGDHLDIMSNFQLKPEETLKAMCWINIEEDCLMAVSSSNIIRLLSLARSMEVFTLNGHS</sequence>
<feature type="non-terminal residue" evidence="1">
    <location>
        <position position="105"/>
    </location>
</feature>
<dbReference type="Proteomes" id="UP001211065">
    <property type="component" value="Unassembled WGS sequence"/>
</dbReference>
<protein>
    <submittedName>
        <fullName evidence="1">Uncharacterized protein</fullName>
    </submittedName>
</protein>
<feature type="non-terminal residue" evidence="1">
    <location>
        <position position="1"/>
    </location>
</feature>
<dbReference type="InterPro" id="IPR015943">
    <property type="entry name" value="WD40/YVTN_repeat-like_dom_sf"/>
</dbReference>
<evidence type="ECO:0000313" key="2">
    <source>
        <dbReference type="Proteomes" id="UP001211065"/>
    </source>
</evidence>
<comment type="caution">
    <text evidence="1">The sequence shown here is derived from an EMBL/GenBank/DDBJ whole genome shotgun (WGS) entry which is preliminary data.</text>
</comment>
<evidence type="ECO:0000313" key="1">
    <source>
        <dbReference type="EMBL" id="KAJ3200510.1"/>
    </source>
</evidence>